<dbReference type="Proteomes" id="UP000008632">
    <property type="component" value="Chromosome"/>
</dbReference>
<dbReference type="eggNOG" id="COG1011">
    <property type="taxonomic scope" value="Bacteria"/>
</dbReference>
<dbReference type="PANTHER" id="PTHR43611">
    <property type="entry name" value="ALPHA-D-GLUCOSE 1-PHOSPHATE PHOSPHATASE"/>
    <property type="match status" value="1"/>
</dbReference>
<dbReference type="InterPro" id="IPR023214">
    <property type="entry name" value="HAD_sf"/>
</dbReference>
<proteinExistence type="predicted"/>
<dbReference type="SUPFAM" id="SSF56784">
    <property type="entry name" value="HAD-like"/>
    <property type="match status" value="1"/>
</dbReference>
<dbReference type="PANTHER" id="PTHR43611:SF3">
    <property type="entry name" value="FLAVIN MONONUCLEOTIDE HYDROLASE 1, CHLOROPLATIC"/>
    <property type="match status" value="1"/>
</dbReference>
<dbReference type="SFLD" id="SFLDS00003">
    <property type="entry name" value="Haloacid_Dehalogenase"/>
    <property type="match status" value="1"/>
</dbReference>
<evidence type="ECO:0000313" key="2">
    <source>
        <dbReference type="Proteomes" id="UP000008632"/>
    </source>
</evidence>
<dbReference type="NCBIfam" id="TIGR01509">
    <property type="entry name" value="HAD-SF-IA-v3"/>
    <property type="match status" value="1"/>
</dbReference>
<dbReference type="Gene3D" id="3.40.50.1000">
    <property type="entry name" value="HAD superfamily/HAD-like"/>
    <property type="match status" value="1"/>
</dbReference>
<dbReference type="PRINTS" id="PR00413">
    <property type="entry name" value="HADHALOGNASE"/>
</dbReference>
<dbReference type="SFLD" id="SFLDG01129">
    <property type="entry name" value="C1.5:_HAD__Beta-PGM__Phosphata"/>
    <property type="match status" value="1"/>
</dbReference>
<sequence>MIRPRVRQLLLDFDNVLAHYRREQRVARLAAHGGTGFERVWQALYGSGLEARYDAGEVSTADYLQALGEGIGTPVGEDAWLDARMAATRADARAIARLLALDPALPMAILTNNGELMARAIPRIVAPLLPRLDRRVLCSGSLGCRKPDPQVYLRALERLGWNAGETLFVDDLFVNVQGARRAGLQADSVRDARALGRVLQRFGLA</sequence>
<dbReference type="GO" id="GO:0016787">
    <property type="term" value="F:hydrolase activity"/>
    <property type="evidence" value="ECO:0007669"/>
    <property type="project" value="UniProtKB-KW"/>
</dbReference>
<dbReference type="EMBL" id="CP002446">
    <property type="protein sequence ID" value="ADV28480.1"/>
    <property type="molecule type" value="Genomic_DNA"/>
</dbReference>
<dbReference type="STRING" id="743721.Psesu_2652"/>
<dbReference type="Gene3D" id="1.10.150.240">
    <property type="entry name" value="Putative phosphatase, domain 2"/>
    <property type="match status" value="1"/>
</dbReference>
<organism evidence="1 2">
    <name type="scientific">Pseudoxanthomonas suwonensis (strain 11-1)</name>
    <dbReference type="NCBI Taxonomy" id="743721"/>
    <lineage>
        <taxon>Bacteria</taxon>
        <taxon>Pseudomonadati</taxon>
        <taxon>Pseudomonadota</taxon>
        <taxon>Gammaproteobacteria</taxon>
        <taxon>Lysobacterales</taxon>
        <taxon>Lysobacteraceae</taxon>
        <taxon>Pseudoxanthomonas</taxon>
    </lineage>
</organism>
<dbReference type="InterPro" id="IPR036412">
    <property type="entry name" value="HAD-like_sf"/>
</dbReference>
<reference evidence="1 2" key="1">
    <citation type="submission" date="2011-01" db="EMBL/GenBank/DDBJ databases">
        <title>Complete sequence of Pseudoxanthomonas suwonensis 11-1.</title>
        <authorList>
            <consortium name="US DOE Joint Genome Institute"/>
            <person name="Lucas S."/>
            <person name="Copeland A."/>
            <person name="Lapidus A."/>
            <person name="Cheng J.-F."/>
            <person name="Goodwin L."/>
            <person name="Pitluck S."/>
            <person name="Teshima H."/>
            <person name="Detter J.C."/>
            <person name="Han C."/>
            <person name="Tapia R."/>
            <person name="Land M."/>
            <person name="Hauser L."/>
            <person name="Kyrpides N."/>
            <person name="Ivanova N."/>
            <person name="Ovchinnikova G."/>
            <person name="Siebers A.K."/>
            <person name="Allgaier M."/>
            <person name="Thelen M.P."/>
            <person name="Hugenholtz P."/>
            <person name="Gladden J."/>
            <person name="Woyke T."/>
        </authorList>
    </citation>
    <scope>NUCLEOTIDE SEQUENCE [LARGE SCALE GENOMIC DNA]</scope>
    <source>
        <strain evidence="2">11-1</strain>
    </source>
</reference>
<accession>E6WVY9</accession>
<dbReference type="InterPro" id="IPR023198">
    <property type="entry name" value="PGP-like_dom2"/>
</dbReference>
<dbReference type="AlphaFoldDB" id="E6WVY9"/>
<dbReference type="HOGENOM" id="CLU_045011_9_0_6"/>
<keyword evidence="1" id="KW-0378">Hydrolase</keyword>
<evidence type="ECO:0000313" key="1">
    <source>
        <dbReference type="EMBL" id="ADV28480.1"/>
    </source>
</evidence>
<name>E6WVY9_PSEUU</name>
<dbReference type="KEGG" id="psu:Psesu_2652"/>
<dbReference type="Pfam" id="PF00702">
    <property type="entry name" value="Hydrolase"/>
    <property type="match status" value="1"/>
</dbReference>
<dbReference type="InterPro" id="IPR006439">
    <property type="entry name" value="HAD-SF_hydro_IA"/>
</dbReference>
<keyword evidence="2" id="KW-1185">Reference proteome</keyword>
<protein>
    <submittedName>
        <fullName evidence="1">HAD-superfamily hydrolase, subfamily IA, variant 3</fullName>
    </submittedName>
</protein>
<gene>
    <name evidence="1" type="ordered locus">Psesu_2652</name>
</gene>
<dbReference type="RefSeq" id="WP_013536306.1">
    <property type="nucleotide sequence ID" value="NC_014924.1"/>
</dbReference>